<dbReference type="Gene3D" id="3.30.930.30">
    <property type="match status" value="1"/>
</dbReference>
<evidence type="ECO:0000313" key="5">
    <source>
        <dbReference type="EMBL" id="RFC81526.1"/>
    </source>
</evidence>
<sequence length="230" mass="26962">ALPREMNAEQRLELVEDFIQSEIGSKYPYQFAIHNPKAMDGNDQPHVHLMFNERLQDGIARDPEQYFKRYNGKNPERGGAKKDNTGKSYQERKTDIKDLRQRWADLCNSHLEKHQIDSRIDMRSYKEQGIDKEPEKKLLPSQAKNPEIREALQQSRTAHKELVGLDLGDPKKDLQDLKDSPISDKEIKQGIESFKADFDSFKQLALEQYKEQQKLEREQQKTMNFKGMSR</sequence>
<dbReference type="Pfam" id="PF03389">
    <property type="entry name" value="MobA_MobL"/>
    <property type="match status" value="1"/>
</dbReference>
<comment type="similarity">
    <text evidence="1">Belongs to the MobA/MobL family.</text>
</comment>
<dbReference type="InterPro" id="IPR005053">
    <property type="entry name" value="MobA_MobL"/>
</dbReference>
<dbReference type="OrthoDB" id="1634048at2"/>
<feature type="non-terminal residue" evidence="5">
    <location>
        <position position="1"/>
    </location>
</feature>
<gene>
    <name evidence="5" type="ORF">C9E89_021345</name>
</gene>
<reference evidence="5 6" key="1">
    <citation type="submission" date="2018-08" db="EMBL/GenBank/DDBJ databases">
        <title>The draft genome of Acinetobacter sichuanensis strain WCHAc060041.</title>
        <authorList>
            <person name="Qin J."/>
            <person name="Feng Y."/>
            <person name="Zong Z."/>
        </authorList>
    </citation>
    <scope>NUCLEOTIDE SEQUENCE [LARGE SCALE GENOMIC DNA]</scope>
    <source>
        <strain evidence="5 6">WCHAc060041</strain>
    </source>
</reference>
<evidence type="ECO:0000256" key="2">
    <source>
        <dbReference type="ARBA" id="ARBA00022971"/>
    </source>
</evidence>
<evidence type="ECO:0000259" key="4">
    <source>
        <dbReference type="Pfam" id="PF03389"/>
    </source>
</evidence>
<evidence type="ECO:0000256" key="3">
    <source>
        <dbReference type="SAM" id="MobiDB-lite"/>
    </source>
</evidence>
<dbReference type="RefSeq" id="WP_107010144.1">
    <property type="nucleotide sequence ID" value="NZ_PYIX02000084.1"/>
</dbReference>
<feature type="domain" description="MobA/MobL protein" evidence="4">
    <location>
        <begin position="1"/>
        <end position="138"/>
    </location>
</feature>
<feature type="compositionally biased region" description="Basic and acidic residues" evidence="3">
    <location>
        <begin position="74"/>
        <end position="93"/>
    </location>
</feature>
<comment type="caution">
    <text evidence="5">The sequence shown here is derived from an EMBL/GenBank/DDBJ whole genome shotgun (WGS) entry which is preliminary data.</text>
</comment>
<organism evidence="5 6">
    <name type="scientific">Acinetobacter sichuanensis</name>
    <dbReference type="NCBI Taxonomy" id="2136183"/>
    <lineage>
        <taxon>Bacteria</taxon>
        <taxon>Pseudomonadati</taxon>
        <taxon>Pseudomonadota</taxon>
        <taxon>Gammaproteobacteria</taxon>
        <taxon>Moraxellales</taxon>
        <taxon>Moraxellaceae</taxon>
        <taxon>Acinetobacter</taxon>
    </lineage>
</organism>
<proteinExistence type="inferred from homology"/>
<dbReference type="EMBL" id="PYIX02000084">
    <property type="protein sequence ID" value="RFC81526.1"/>
    <property type="molecule type" value="Genomic_DNA"/>
</dbReference>
<evidence type="ECO:0000256" key="1">
    <source>
        <dbReference type="ARBA" id="ARBA00010873"/>
    </source>
</evidence>
<name>A0A371YJB8_9GAMM</name>
<dbReference type="AlphaFoldDB" id="A0A371YJB8"/>
<accession>A0A371YJB8</accession>
<protein>
    <submittedName>
        <fullName evidence="5">MobA/MobL family protein</fullName>
    </submittedName>
</protein>
<feature type="region of interest" description="Disordered" evidence="3">
    <location>
        <begin position="68"/>
        <end position="93"/>
    </location>
</feature>
<feature type="region of interest" description="Disordered" evidence="3">
    <location>
        <begin position="161"/>
        <end position="181"/>
    </location>
</feature>
<evidence type="ECO:0000313" key="6">
    <source>
        <dbReference type="Proteomes" id="UP000240957"/>
    </source>
</evidence>
<keyword evidence="2" id="KW-0184">Conjugation</keyword>
<dbReference type="Proteomes" id="UP000240957">
    <property type="component" value="Unassembled WGS sequence"/>
</dbReference>